<evidence type="ECO:0000313" key="3">
    <source>
        <dbReference type="EMBL" id="KAK3097518.1"/>
    </source>
</evidence>
<organism evidence="3 4">
    <name type="scientific">Pinctada imbricata</name>
    <name type="common">Atlantic pearl-oyster</name>
    <name type="synonym">Pinctada martensii</name>
    <dbReference type="NCBI Taxonomy" id="66713"/>
    <lineage>
        <taxon>Eukaryota</taxon>
        <taxon>Metazoa</taxon>
        <taxon>Spiralia</taxon>
        <taxon>Lophotrochozoa</taxon>
        <taxon>Mollusca</taxon>
        <taxon>Bivalvia</taxon>
        <taxon>Autobranchia</taxon>
        <taxon>Pteriomorphia</taxon>
        <taxon>Pterioida</taxon>
        <taxon>Pterioidea</taxon>
        <taxon>Pteriidae</taxon>
        <taxon>Pinctada</taxon>
    </lineage>
</organism>
<protein>
    <submittedName>
        <fullName evidence="3">Uncharacterized protein</fullName>
    </submittedName>
</protein>
<proteinExistence type="predicted"/>
<comment type="caution">
    <text evidence="3">The sequence shown here is derived from an EMBL/GenBank/DDBJ whole genome shotgun (WGS) entry which is preliminary data.</text>
</comment>
<dbReference type="AlphaFoldDB" id="A0AA88YDX4"/>
<accession>A0AA88YDX4</accession>
<gene>
    <name evidence="3" type="ORF">FSP39_010396</name>
</gene>
<dbReference type="CDD" id="cd22823">
    <property type="entry name" value="Gal_Rha_Lectin"/>
    <property type="match status" value="1"/>
</dbReference>
<reference evidence="3" key="1">
    <citation type="submission" date="2019-08" db="EMBL/GenBank/DDBJ databases">
        <title>The improved chromosome-level genome for the pearl oyster Pinctada fucata martensii using PacBio sequencing and Hi-C.</title>
        <authorList>
            <person name="Zheng Z."/>
        </authorList>
    </citation>
    <scope>NUCLEOTIDE SEQUENCE</scope>
    <source>
        <strain evidence="3">ZZ-2019</strain>
        <tissue evidence="3">Adductor muscle</tissue>
    </source>
</reference>
<name>A0AA88YDX4_PINIB</name>
<dbReference type="EMBL" id="VSWD01000007">
    <property type="protein sequence ID" value="KAK3097518.1"/>
    <property type="molecule type" value="Genomic_DNA"/>
</dbReference>
<keyword evidence="2" id="KW-0472">Membrane</keyword>
<sequence length="315" mass="34281">MKNIRREVDVVRDYLNQYTAGIVCNSQIQLTEHILESCYGRTVYDYLDPNCTQDEVLYIRDVYTYAKRLDLSCPHEADTTNRNESVCCRYVDAYEDCGMRYYSDLLGTHYSNCVGRTSCKVPVAWNDTILNCNQSIYLDKTNYMRQYYHCIETTSSGSSLAVTCSKTDAVYDCSSSLPTLSTAATTIAGSNTGTGSVTSSSGGQNNSTGGTTSSGANTVSSGQSTASYALTPARAVSNLSSSDKTSITVGAAIGALLAVAIMIAAGVIYKKWKKSKARVHADEYEEAFGDIETENVAPIRTEQYKSSTIGTYKLQ</sequence>
<evidence type="ECO:0000313" key="4">
    <source>
        <dbReference type="Proteomes" id="UP001186944"/>
    </source>
</evidence>
<evidence type="ECO:0000256" key="1">
    <source>
        <dbReference type="SAM" id="MobiDB-lite"/>
    </source>
</evidence>
<evidence type="ECO:0000256" key="2">
    <source>
        <dbReference type="SAM" id="Phobius"/>
    </source>
</evidence>
<feature type="region of interest" description="Disordered" evidence="1">
    <location>
        <begin position="192"/>
        <end position="219"/>
    </location>
</feature>
<dbReference type="Proteomes" id="UP001186944">
    <property type="component" value="Unassembled WGS sequence"/>
</dbReference>
<feature type="transmembrane region" description="Helical" evidence="2">
    <location>
        <begin position="247"/>
        <end position="269"/>
    </location>
</feature>
<keyword evidence="4" id="KW-1185">Reference proteome</keyword>
<keyword evidence="2" id="KW-1133">Transmembrane helix</keyword>
<keyword evidence="2" id="KW-0812">Transmembrane</keyword>